<feature type="transmembrane region" description="Helical" evidence="5">
    <location>
        <begin position="5"/>
        <end position="25"/>
    </location>
</feature>
<comment type="caution">
    <text evidence="6">The sequence shown here is derived from an EMBL/GenBank/DDBJ whole genome shotgun (WGS) entry which is preliminary data.</text>
</comment>
<evidence type="ECO:0000256" key="4">
    <source>
        <dbReference type="ARBA" id="ARBA00023136"/>
    </source>
</evidence>
<keyword evidence="4 5" id="KW-0472">Membrane</keyword>
<sequence length="506" mass="58549">MDFILICFIIFYNSIALFINLRLIYVFEDAEDSKGFFTQALVTRIVVILGLQLIWVNFMLVPVNIINEYPIIGSQEFRTVNMRALFMVVMYLNILFTSLVIPFSMLYYETQFDTKIGLNRSYTPYLASFLSTLFCWIFICGNYAIFKEIHLGSISKETCTRLTLLGYINEANCASDPLVLNGTFSIVTAGLLLFVGYIFNVLFIGVASVLIPINYLISIIRRPKLIDIHLYQKKKKEIYVISKALSDKGEKLKRKYDQSSKGLDSEFYTSKYFKSWQETRALKQKIYKYKSEVFALSSYFENLEERFRTKGQNITFIIIKLIQMFFTLLLTISIYATLIIHIVVKSPPNYSGNQLINMIFIIFSLVLPIYIGSCICYTWNLLAKKICYCLPIHTLVKSQTPMNSMIFIIGIVLIPILNIIYITNLSNSWLFKSDIYYIFLLASNTKLNYKLIPNQVLIYSLFGVSICSIIIFLFSFLWDTGISIQEEIPKMLNKYLNDQESGNSKK</sequence>
<gene>
    <name evidence="6" type="ORF">CmeUKMEL1_15410</name>
</gene>
<feature type="transmembrane region" description="Helical" evidence="5">
    <location>
        <begin position="125"/>
        <end position="146"/>
    </location>
</feature>
<feature type="transmembrane region" description="Helical" evidence="5">
    <location>
        <begin position="45"/>
        <end position="63"/>
    </location>
</feature>
<evidence type="ECO:0008006" key="8">
    <source>
        <dbReference type="Google" id="ProtNLM"/>
    </source>
</evidence>
<feature type="transmembrane region" description="Helical" evidence="5">
    <location>
        <begin position="404"/>
        <end position="423"/>
    </location>
</feature>
<proteinExistence type="predicted"/>
<evidence type="ECO:0000313" key="6">
    <source>
        <dbReference type="EMBL" id="POM85041.1"/>
    </source>
</evidence>
<keyword evidence="7" id="KW-1185">Reference proteome</keyword>
<feature type="transmembrane region" description="Helical" evidence="5">
    <location>
        <begin position="201"/>
        <end position="220"/>
    </location>
</feature>
<organism evidence="6 7">
    <name type="scientific">Cryptosporidium meleagridis</name>
    <dbReference type="NCBI Taxonomy" id="93969"/>
    <lineage>
        <taxon>Eukaryota</taxon>
        <taxon>Sar</taxon>
        <taxon>Alveolata</taxon>
        <taxon>Apicomplexa</taxon>
        <taxon>Conoidasida</taxon>
        <taxon>Coccidia</taxon>
        <taxon>Eucoccidiorida</taxon>
        <taxon>Eimeriorina</taxon>
        <taxon>Cryptosporidiidae</taxon>
        <taxon>Cryptosporidium</taxon>
    </lineage>
</organism>
<feature type="transmembrane region" description="Helical" evidence="5">
    <location>
        <begin position="456"/>
        <end position="478"/>
    </location>
</feature>
<feature type="transmembrane region" description="Helical" evidence="5">
    <location>
        <begin position="316"/>
        <end position="343"/>
    </location>
</feature>
<name>A0A2P4Z4V5_9CRYT</name>
<evidence type="ECO:0000256" key="1">
    <source>
        <dbReference type="ARBA" id="ARBA00004141"/>
    </source>
</evidence>
<dbReference type="PANTHER" id="PTHR31652">
    <property type="entry name" value="LIMR FAMILY PROTEIN DDB_G0283707-RELATED"/>
    <property type="match status" value="1"/>
</dbReference>
<dbReference type="GO" id="GO:0016020">
    <property type="term" value="C:membrane"/>
    <property type="evidence" value="ECO:0007669"/>
    <property type="project" value="UniProtKB-SubCell"/>
</dbReference>
<reference evidence="6 7" key="1">
    <citation type="submission" date="2014-04" db="EMBL/GenBank/DDBJ databases">
        <title>Comparative Genomics of Cryptosporidium Species.</title>
        <authorList>
            <person name="Silva J.C."/>
            <person name="Su Q."/>
            <person name="Chalmers R."/>
            <person name="Chibucos M.C."/>
            <person name="Elwin K."/>
            <person name="Godinez A."/>
            <person name="Guo F."/>
            <person name="Huynh K."/>
            <person name="Orvis J."/>
            <person name="Ott S."/>
            <person name="Sadzewicz L."/>
            <person name="Sengamalay N."/>
            <person name="Shetty A."/>
            <person name="Sun M."/>
            <person name="Tallon L."/>
            <person name="Xiao L."/>
            <person name="Zhang H."/>
            <person name="Fraser C.M."/>
            <person name="Zhu G."/>
            <person name="Kissinger J."/>
            <person name="Widmer G."/>
        </authorList>
    </citation>
    <scope>NUCLEOTIDE SEQUENCE [LARGE SCALE GENOMIC DNA]</scope>
    <source>
        <strain evidence="6 7">UKMEL1</strain>
    </source>
</reference>
<feature type="transmembrane region" description="Helical" evidence="5">
    <location>
        <begin position="84"/>
        <end position="105"/>
    </location>
</feature>
<protein>
    <recommendedName>
        <fullName evidence="8">LMBR1-like membrane protein family protein</fullName>
    </recommendedName>
</protein>
<dbReference type="OrthoDB" id="73273at2759"/>
<dbReference type="EMBL" id="JIBK01000048">
    <property type="protein sequence ID" value="POM85041.1"/>
    <property type="molecule type" value="Genomic_DNA"/>
</dbReference>
<evidence type="ECO:0000256" key="3">
    <source>
        <dbReference type="ARBA" id="ARBA00022989"/>
    </source>
</evidence>
<dbReference type="Proteomes" id="UP000236928">
    <property type="component" value="Unassembled WGS sequence"/>
</dbReference>
<keyword evidence="2 5" id="KW-0812">Transmembrane</keyword>
<evidence type="ECO:0000313" key="7">
    <source>
        <dbReference type="Proteomes" id="UP000236928"/>
    </source>
</evidence>
<dbReference type="VEuPathDB" id="CryptoDB:CmeUKMEL1_15410"/>
<evidence type="ECO:0000256" key="5">
    <source>
        <dbReference type="SAM" id="Phobius"/>
    </source>
</evidence>
<dbReference type="PANTHER" id="PTHR31652:SF0">
    <property type="entry name" value="LIMR FAMILY PROTEIN DDB_G0283707-RELATED"/>
    <property type="match status" value="1"/>
</dbReference>
<feature type="transmembrane region" description="Helical" evidence="5">
    <location>
        <begin position="355"/>
        <end position="383"/>
    </location>
</feature>
<evidence type="ECO:0000256" key="2">
    <source>
        <dbReference type="ARBA" id="ARBA00022692"/>
    </source>
</evidence>
<feature type="transmembrane region" description="Helical" evidence="5">
    <location>
        <begin position="178"/>
        <end position="195"/>
    </location>
</feature>
<dbReference type="AlphaFoldDB" id="A0A2P4Z4V5"/>
<keyword evidence="3 5" id="KW-1133">Transmembrane helix</keyword>
<accession>A0A2P4Z4V5</accession>
<comment type="subcellular location">
    <subcellularLocation>
        <location evidence="1">Membrane</location>
        <topology evidence="1">Multi-pass membrane protein</topology>
    </subcellularLocation>
</comment>